<dbReference type="AlphaFoldDB" id="A0AAW1Q9G1"/>
<name>A0AAW1Q9G1_9CHLO</name>
<comment type="caution">
    <text evidence="1">The sequence shown here is derived from an EMBL/GenBank/DDBJ whole genome shotgun (WGS) entry which is preliminary data.</text>
</comment>
<organism evidence="1 2">
    <name type="scientific">[Myrmecia] bisecta</name>
    <dbReference type="NCBI Taxonomy" id="41462"/>
    <lineage>
        <taxon>Eukaryota</taxon>
        <taxon>Viridiplantae</taxon>
        <taxon>Chlorophyta</taxon>
        <taxon>core chlorophytes</taxon>
        <taxon>Trebouxiophyceae</taxon>
        <taxon>Trebouxiales</taxon>
        <taxon>Trebouxiaceae</taxon>
        <taxon>Myrmecia</taxon>
    </lineage>
</organism>
<proteinExistence type="predicted"/>
<keyword evidence="2" id="KW-1185">Reference proteome</keyword>
<dbReference type="EMBL" id="JALJOR010000005">
    <property type="protein sequence ID" value="KAK9817017.1"/>
    <property type="molecule type" value="Genomic_DNA"/>
</dbReference>
<sequence>MYLEILCSGDDTTITSRYTVTTLNLSFNQLRADCLAPLSLLPRLRQLDISAYKDYWEEVDDPTVQLSLALGMNPAKLAIYNGHLGTDSTKAVNALRFALTHPLAHIEAGLHEGPGHLATTQSTKAKQRQRFLKPLPERGPTPPDYKTQKIQKIEVILRTMKDRLHVIEDSLVHHEAATIPEDAQPEAAG</sequence>
<accession>A0AAW1Q9G1</accession>
<evidence type="ECO:0000313" key="2">
    <source>
        <dbReference type="Proteomes" id="UP001489004"/>
    </source>
</evidence>
<gene>
    <name evidence="1" type="ORF">WJX72_008412</name>
</gene>
<reference evidence="1 2" key="1">
    <citation type="journal article" date="2024" name="Nat. Commun.">
        <title>Phylogenomics reveals the evolutionary origins of lichenization in chlorophyte algae.</title>
        <authorList>
            <person name="Puginier C."/>
            <person name="Libourel C."/>
            <person name="Otte J."/>
            <person name="Skaloud P."/>
            <person name="Haon M."/>
            <person name="Grisel S."/>
            <person name="Petersen M."/>
            <person name="Berrin J.G."/>
            <person name="Delaux P.M."/>
            <person name="Dal Grande F."/>
            <person name="Keller J."/>
        </authorList>
    </citation>
    <scope>NUCLEOTIDE SEQUENCE [LARGE SCALE GENOMIC DNA]</scope>
    <source>
        <strain evidence="1 2">SAG 2043</strain>
    </source>
</reference>
<dbReference type="Proteomes" id="UP001489004">
    <property type="component" value="Unassembled WGS sequence"/>
</dbReference>
<evidence type="ECO:0000313" key="1">
    <source>
        <dbReference type="EMBL" id="KAK9817017.1"/>
    </source>
</evidence>
<protein>
    <submittedName>
        <fullName evidence="1">Uncharacterized protein</fullName>
    </submittedName>
</protein>